<evidence type="ECO:0000313" key="1">
    <source>
        <dbReference type="EMBL" id="KAK2913451.1"/>
    </source>
</evidence>
<accession>A0AA88U5H1</accession>
<reference evidence="1" key="1">
    <citation type="submission" date="2023-08" db="EMBL/GenBank/DDBJ databases">
        <title>Chromosome-level Genome Assembly of mud carp (Cirrhinus molitorella).</title>
        <authorList>
            <person name="Liu H."/>
        </authorList>
    </citation>
    <scope>NUCLEOTIDE SEQUENCE</scope>
    <source>
        <strain evidence="1">Prfri</strain>
        <tissue evidence="1">Muscle</tissue>
    </source>
</reference>
<dbReference type="EMBL" id="JAUYZG010000002">
    <property type="protein sequence ID" value="KAK2913451.1"/>
    <property type="molecule type" value="Genomic_DNA"/>
</dbReference>
<protein>
    <submittedName>
        <fullName evidence="1">Uncharacterized protein</fullName>
    </submittedName>
</protein>
<comment type="caution">
    <text evidence="1">The sequence shown here is derived from an EMBL/GenBank/DDBJ whole genome shotgun (WGS) entry which is preliminary data.</text>
</comment>
<dbReference type="Proteomes" id="UP001187343">
    <property type="component" value="Unassembled WGS sequence"/>
</dbReference>
<proteinExistence type="predicted"/>
<evidence type="ECO:0000313" key="2">
    <source>
        <dbReference type="Proteomes" id="UP001187343"/>
    </source>
</evidence>
<keyword evidence="2" id="KW-1185">Reference proteome</keyword>
<name>A0AA88U5H1_9TELE</name>
<organism evidence="1 2">
    <name type="scientific">Cirrhinus molitorella</name>
    <name type="common">mud carp</name>
    <dbReference type="NCBI Taxonomy" id="172907"/>
    <lineage>
        <taxon>Eukaryota</taxon>
        <taxon>Metazoa</taxon>
        <taxon>Chordata</taxon>
        <taxon>Craniata</taxon>
        <taxon>Vertebrata</taxon>
        <taxon>Euteleostomi</taxon>
        <taxon>Actinopterygii</taxon>
        <taxon>Neopterygii</taxon>
        <taxon>Teleostei</taxon>
        <taxon>Ostariophysi</taxon>
        <taxon>Cypriniformes</taxon>
        <taxon>Cyprinidae</taxon>
        <taxon>Labeoninae</taxon>
        <taxon>Labeonini</taxon>
        <taxon>Cirrhinus</taxon>
    </lineage>
</organism>
<sequence length="71" mass="8418">MMKEMMKTMCPVVKRDKSIDTPLEFSREGIRAGLFVNKHQLKTALEREWNHQEAVDVFRIQHRKEMLDVCG</sequence>
<gene>
    <name evidence="1" type="ORF">Q8A67_001850</name>
</gene>
<dbReference type="AlphaFoldDB" id="A0AA88U5H1"/>